<reference evidence="1" key="1">
    <citation type="submission" date="2017-04" db="EMBL/GenBank/DDBJ databases">
        <authorList>
            <person name="Varghese N."/>
            <person name="Submissions S."/>
        </authorList>
    </citation>
    <scope>NUCLEOTIDE SEQUENCE</scope>
    <source>
        <strain evidence="1">WTE2008</strain>
    </source>
</reference>
<dbReference type="Proteomes" id="UP000192328">
    <property type="component" value="Unassembled WGS sequence"/>
</dbReference>
<organism evidence="1 2">
    <name type="scientific">Aristaeella lactis</name>
    <dbReference type="NCBI Taxonomy" id="3046383"/>
    <lineage>
        <taxon>Bacteria</taxon>
        <taxon>Bacillati</taxon>
        <taxon>Bacillota</taxon>
        <taxon>Clostridia</taxon>
        <taxon>Eubacteriales</taxon>
        <taxon>Aristaeellaceae</taxon>
        <taxon>Aristaeella</taxon>
    </lineage>
</organism>
<keyword evidence="1" id="KW-0687">Ribonucleoprotein</keyword>
<protein>
    <submittedName>
        <fullName evidence="1">Ribosomal protein S18 acetylase RimI</fullName>
    </submittedName>
</protein>
<keyword evidence="2" id="KW-1185">Reference proteome</keyword>
<evidence type="ECO:0000313" key="1">
    <source>
        <dbReference type="EMBL" id="SMC81386.1"/>
    </source>
</evidence>
<keyword evidence="1" id="KW-0689">Ribosomal protein</keyword>
<accession>A0AC61PP48</accession>
<proteinExistence type="predicted"/>
<comment type="caution">
    <text evidence="1">The sequence shown here is derived from an EMBL/GenBank/DDBJ whole genome shotgun (WGS) entry which is preliminary data.</text>
</comment>
<dbReference type="EMBL" id="FWXZ01000006">
    <property type="protein sequence ID" value="SMC81386.1"/>
    <property type="molecule type" value="Genomic_DNA"/>
</dbReference>
<name>A0AC61PP48_9FIRM</name>
<sequence>MDIVFVPAKANDAAAISTLRQRIWDTTYRGIYPDELIDHFDHDWHQQRDLKKISEPSFTVYLIRDGDEDIGYFMFQDTGAGVRLCSLYVLQEYQHRGIGKLAFSIITDYCRKKGISRFTCDCNPHNENAMRFYQRMGGVVIKTDTGHENQQEDGVTFEFDGGIISGES</sequence>
<gene>
    <name evidence="1" type="ORF">SAMN06297397_2686</name>
</gene>
<evidence type="ECO:0000313" key="2">
    <source>
        <dbReference type="Proteomes" id="UP000192328"/>
    </source>
</evidence>